<dbReference type="GO" id="GO:0009117">
    <property type="term" value="P:nucleotide metabolic process"/>
    <property type="evidence" value="ECO:0007669"/>
    <property type="project" value="InterPro"/>
</dbReference>
<dbReference type="EMBL" id="ML976978">
    <property type="protein sequence ID" value="KAF1962800.1"/>
    <property type="molecule type" value="Genomic_DNA"/>
</dbReference>
<dbReference type="PANTHER" id="PTHR38420">
    <property type="entry name" value="AP-4-A PHOSPHORYLASE II"/>
    <property type="match status" value="1"/>
</dbReference>
<dbReference type="InterPro" id="IPR043171">
    <property type="entry name" value="Ap4A_phos1/2-like"/>
</dbReference>
<dbReference type="SUPFAM" id="SSF54197">
    <property type="entry name" value="HIT-like"/>
    <property type="match status" value="1"/>
</dbReference>
<accession>A0A6A5UEQ4</accession>
<dbReference type="Gene3D" id="3.30.428.70">
    <property type="match status" value="1"/>
</dbReference>
<evidence type="ECO:0000313" key="3">
    <source>
        <dbReference type="EMBL" id="KAF1962800.1"/>
    </source>
</evidence>
<proteinExistence type="predicted"/>
<dbReference type="GO" id="GO:0003877">
    <property type="term" value="F:ATP:ADP adenylyltransferase activity"/>
    <property type="evidence" value="ECO:0007669"/>
    <property type="project" value="InterPro"/>
</dbReference>
<name>A0A6A5UEQ4_9PLEO</name>
<dbReference type="InterPro" id="IPR009163">
    <property type="entry name" value="Ap4A_phos1/2"/>
</dbReference>
<keyword evidence="4" id="KW-1185">Reference proteome</keyword>
<protein>
    <submittedName>
        <fullName evidence="3">Uncharacterized protein</fullName>
    </submittedName>
</protein>
<dbReference type="Pfam" id="PF19327">
    <property type="entry name" value="Ap4A_phos_N"/>
    <property type="match status" value="1"/>
</dbReference>
<dbReference type="InterPro" id="IPR036265">
    <property type="entry name" value="HIT-like_sf"/>
</dbReference>
<organism evidence="3 4">
    <name type="scientific">Byssothecium circinans</name>
    <dbReference type="NCBI Taxonomy" id="147558"/>
    <lineage>
        <taxon>Eukaryota</taxon>
        <taxon>Fungi</taxon>
        <taxon>Dikarya</taxon>
        <taxon>Ascomycota</taxon>
        <taxon>Pezizomycotina</taxon>
        <taxon>Dothideomycetes</taxon>
        <taxon>Pleosporomycetidae</taxon>
        <taxon>Pleosporales</taxon>
        <taxon>Massarineae</taxon>
        <taxon>Massarinaceae</taxon>
        <taxon>Byssothecium</taxon>
    </lineage>
</organism>
<evidence type="ECO:0000259" key="2">
    <source>
        <dbReference type="Pfam" id="PF19327"/>
    </source>
</evidence>
<gene>
    <name evidence="3" type="ORF">CC80DRAFT_541951</name>
</gene>
<dbReference type="OrthoDB" id="10267950at2759"/>
<dbReference type="InterPro" id="IPR045759">
    <property type="entry name" value="Ap4A_phos1/2_N"/>
</dbReference>
<sequence length="287" mass="33091">MFPLDENELTAVFEKLVSEGVIMYEPYSVAHRENNGYPIELRHCPSLKRKPHDVNARLDSNFDLTRKWGPGSDLYLPDERLIVRKINNTHDIALNMFAVDKPQLMMTTMDSYRRQDAPLDRDDFEMLLQVLNELGNFYVIYNCSAEGGCSRTHKHMQGLRGPPYAFDFLIRSWMMGDLSKVPFQYFAHHFRRRFADLHAKEVLDVYHTLLTKTRKILGLNETQVCPHNVVMWKDWILVLARTKSHVGKASTNAAGMLGSVWLSEEHLVEEWKKIGCANALRGLGLPS</sequence>
<evidence type="ECO:0000259" key="1">
    <source>
        <dbReference type="Pfam" id="PF09830"/>
    </source>
</evidence>
<feature type="domain" description="ATP adenylyltransferase C-terminal" evidence="1">
    <location>
        <begin position="180"/>
        <end position="286"/>
    </location>
</feature>
<evidence type="ECO:0000313" key="4">
    <source>
        <dbReference type="Proteomes" id="UP000800035"/>
    </source>
</evidence>
<dbReference type="PANTHER" id="PTHR38420:SF1">
    <property type="entry name" value="PUTATIVE (AFU_ORTHOLOGUE AFUA_5G14690)-RELATED"/>
    <property type="match status" value="1"/>
</dbReference>
<dbReference type="Proteomes" id="UP000800035">
    <property type="component" value="Unassembled WGS sequence"/>
</dbReference>
<reference evidence="3" key="1">
    <citation type="journal article" date="2020" name="Stud. Mycol.">
        <title>101 Dothideomycetes genomes: a test case for predicting lifestyles and emergence of pathogens.</title>
        <authorList>
            <person name="Haridas S."/>
            <person name="Albert R."/>
            <person name="Binder M."/>
            <person name="Bloem J."/>
            <person name="Labutti K."/>
            <person name="Salamov A."/>
            <person name="Andreopoulos B."/>
            <person name="Baker S."/>
            <person name="Barry K."/>
            <person name="Bills G."/>
            <person name="Bluhm B."/>
            <person name="Cannon C."/>
            <person name="Castanera R."/>
            <person name="Culley D."/>
            <person name="Daum C."/>
            <person name="Ezra D."/>
            <person name="Gonzalez J."/>
            <person name="Henrissat B."/>
            <person name="Kuo A."/>
            <person name="Liang C."/>
            <person name="Lipzen A."/>
            <person name="Lutzoni F."/>
            <person name="Magnuson J."/>
            <person name="Mondo S."/>
            <person name="Nolan M."/>
            <person name="Ohm R."/>
            <person name="Pangilinan J."/>
            <person name="Park H.-J."/>
            <person name="Ramirez L."/>
            <person name="Alfaro M."/>
            <person name="Sun H."/>
            <person name="Tritt A."/>
            <person name="Yoshinaga Y."/>
            <person name="Zwiers L.-H."/>
            <person name="Turgeon B."/>
            <person name="Goodwin S."/>
            <person name="Spatafora J."/>
            <person name="Crous P."/>
            <person name="Grigoriev I."/>
        </authorList>
    </citation>
    <scope>NUCLEOTIDE SEQUENCE</scope>
    <source>
        <strain evidence="3">CBS 675.92</strain>
    </source>
</reference>
<dbReference type="GO" id="GO:0005524">
    <property type="term" value="F:ATP binding"/>
    <property type="evidence" value="ECO:0007669"/>
    <property type="project" value="InterPro"/>
</dbReference>
<dbReference type="Pfam" id="PF09830">
    <property type="entry name" value="ATP_transf"/>
    <property type="match status" value="1"/>
</dbReference>
<feature type="domain" description="Ap4A phosphorylase 1/2 N-terminal" evidence="2">
    <location>
        <begin position="32"/>
        <end position="157"/>
    </location>
</feature>
<dbReference type="InterPro" id="IPR019200">
    <property type="entry name" value="ATP_adenylylTrfase_C"/>
</dbReference>
<dbReference type="AlphaFoldDB" id="A0A6A5UEQ4"/>